<keyword evidence="3" id="KW-1185">Reference proteome</keyword>
<dbReference type="OrthoDB" id="67985at2759"/>
<reference evidence="2 3" key="1">
    <citation type="journal article" date="2014" name="Genome Biol. Evol.">
        <title>The secreted proteins of Achlya hypogyna and Thraustotheca clavata identify the ancestral oomycete secretome and reveal gene acquisitions by horizontal gene transfer.</title>
        <authorList>
            <person name="Misner I."/>
            <person name="Blouin N."/>
            <person name="Leonard G."/>
            <person name="Richards T.A."/>
            <person name="Lane C.E."/>
        </authorList>
    </citation>
    <scope>NUCLEOTIDE SEQUENCE [LARGE SCALE GENOMIC DNA]</scope>
    <source>
        <strain evidence="2 3">ATCC 34112</strain>
    </source>
</reference>
<name>A0A1V9Z7F9_9STRA</name>
<evidence type="ECO:0000313" key="2">
    <source>
        <dbReference type="EMBL" id="OQR93935.1"/>
    </source>
</evidence>
<evidence type="ECO:0000313" key="3">
    <source>
        <dbReference type="Proteomes" id="UP000243217"/>
    </source>
</evidence>
<dbReference type="STRING" id="74557.A0A1V9Z7F9"/>
<protein>
    <recommendedName>
        <fullName evidence="1">N-acetyltransferase domain-containing protein</fullName>
    </recommendedName>
</protein>
<dbReference type="EMBL" id="JNBS01002221">
    <property type="protein sequence ID" value="OQR93935.1"/>
    <property type="molecule type" value="Genomic_DNA"/>
</dbReference>
<organism evidence="2 3">
    <name type="scientific">Thraustotheca clavata</name>
    <dbReference type="NCBI Taxonomy" id="74557"/>
    <lineage>
        <taxon>Eukaryota</taxon>
        <taxon>Sar</taxon>
        <taxon>Stramenopiles</taxon>
        <taxon>Oomycota</taxon>
        <taxon>Saprolegniomycetes</taxon>
        <taxon>Saprolegniales</taxon>
        <taxon>Achlyaceae</taxon>
        <taxon>Thraustotheca</taxon>
    </lineage>
</organism>
<sequence>MEQQDDDKHGLKEWKRRLNECNGCIFYVVDANDQIVGFVFVHDHATMVKTTHIWIAGTLPSARRKGVMKSLFEHCHSVYANQDRITVNTFPTRFPNMPFFLASMNYKLTSMQADKHLYHKQL</sequence>
<gene>
    <name evidence="2" type="ORF">THRCLA_22271</name>
</gene>
<evidence type="ECO:0000259" key="1">
    <source>
        <dbReference type="PROSITE" id="PS51186"/>
    </source>
</evidence>
<accession>A0A1V9Z7F9</accession>
<dbReference type="PROSITE" id="PS51186">
    <property type="entry name" value="GNAT"/>
    <property type="match status" value="1"/>
</dbReference>
<dbReference type="Gene3D" id="3.40.630.30">
    <property type="match status" value="1"/>
</dbReference>
<dbReference type="Proteomes" id="UP000243217">
    <property type="component" value="Unassembled WGS sequence"/>
</dbReference>
<feature type="domain" description="N-acetyltransferase" evidence="1">
    <location>
        <begin position="1"/>
        <end position="122"/>
    </location>
</feature>
<dbReference type="SUPFAM" id="SSF55729">
    <property type="entry name" value="Acyl-CoA N-acyltransferases (Nat)"/>
    <property type="match status" value="1"/>
</dbReference>
<dbReference type="AlphaFoldDB" id="A0A1V9Z7F9"/>
<dbReference type="CDD" id="cd04301">
    <property type="entry name" value="NAT_SF"/>
    <property type="match status" value="1"/>
</dbReference>
<dbReference type="Pfam" id="PF00583">
    <property type="entry name" value="Acetyltransf_1"/>
    <property type="match status" value="1"/>
</dbReference>
<comment type="caution">
    <text evidence="2">The sequence shown here is derived from an EMBL/GenBank/DDBJ whole genome shotgun (WGS) entry which is preliminary data.</text>
</comment>
<dbReference type="InterPro" id="IPR016181">
    <property type="entry name" value="Acyl_CoA_acyltransferase"/>
</dbReference>
<proteinExistence type="predicted"/>
<dbReference type="InterPro" id="IPR000182">
    <property type="entry name" value="GNAT_dom"/>
</dbReference>
<dbReference type="GO" id="GO:0016747">
    <property type="term" value="F:acyltransferase activity, transferring groups other than amino-acyl groups"/>
    <property type="evidence" value="ECO:0007669"/>
    <property type="project" value="InterPro"/>
</dbReference>